<dbReference type="Gene3D" id="1.25.10.10">
    <property type="entry name" value="Leucine-rich Repeat Variant"/>
    <property type="match status" value="2"/>
</dbReference>
<comment type="caution">
    <text evidence="1">The sequence shown here is derived from an EMBL/GenBank/DDBJ whole genome shotgun (WGS) entry which is preliminary data.</text>
</comment>
<dbReference type="SUPFAM" id="SSF48371">
    <property type="entry name" value="ARM repeat"/>
    <property type="match status" value="1"/>
</dbReference>
<sequence length="613" mass="67184">MAYFSKNAEEFLDELEVYLDSESGGDDQQLEQIILQLKEFEDHDEPEYSAKAVQLLGTAVGKNREWQVPFRKRGILAYVTERLDPNSPSLELEKQYLRVIGNCVADNETDQNRELVVNVVQKLSLSLDQEVLRTTTFAVWLNLCNDYAEQAQAEAARLRVDAKVAALLSTGKIPEEALEYAIDLLNWATEKLTPPDFHDPVSLKTFEHVLHVALEYDEDTYYDLVSIIAHYLQQQEFQEKVATPDIFGRLVDLTLDYESRLEPEELDAVLAGLSTQKSPDDEPSDDTTVLVLIQLVNSLSAISSTDLFVRDFGIRSPVIEKVISKLQDTSASPSTVLASVIMGNVATSDQVSTALVEDAQLHTPVIALLFSSEVPAILYAAAAFVRHLAFPEVNRTVLGEAGLIKICCRLLVNKDPSVRGEAAAIIGKLCTNNLPNIQKVVLGAVPEGIAVAKLPEVDSPPPQPTILYHIVTQALAPAPPVPSTSMKNTLIEIGRTIVAILRYVGQSQGKSDEVIKVAEKVFQTPLVARPVARLVRQRFFAEARSEGLLGLGLMAQSKEGAAYVIEEMKADRGFLDAVKELATEGNKEASGLGRDHQNALVLLHGLINNGVSG</sequence>
<dbReference type="InterPro" id="IPR011989">
    <property type="entry name" value="ARM-like"/>
</dbReference>
<keyword evidence="2" id="KW-1185">Reference proteome</keyword>
<dbReference type="InterPro" id="IPR040144">
    <property type="entry name" value="RAP1GDS1"/>
</dbReference>
<accession>A0A9P9EJU2</accession>
<dbReference type="PANTHER" id="PTHR10957">
    <property type="entry name" value="RAP1 GTPASE-GDP DISSOCIATION STIMULATOR 1"/>
    <property type="match status" value="1"/>
</dbReference>
<organism evidence="1 2">
    <name type="scientific">Dendryphion nanum</name>
    <dbReference type="NCBI Taxonomy" id="256645"/>
    <lineage>
        <taxon>Eukaryota</taxon>
        <taxon>Fungi</taxon>
        <taxon>Dikarya</taxon>
        <taxon>Ascomycota</taxon>
        <taxon>Pezizomycotina</taxon>
        <taxon>Dothideomycetes</taxon>
        <taxon>Pleosporomycetidae</taxon>
        <taxon>Pleosporales</taxon>
        <taxon>Torulaceae</taxon>
        <taxon>Dendryphion</taxon>
    </lineage>
</organism>
<dbReference type="EMBL" id="JAGMWT010000001">
    <property type="protein sequence ID" value="KAH7138788.1"/>
    <property type="molecule type" value="Genomic_DNA"/>
</dbReference>
<protein>
    <submittedName>
        <fullName evidence="1">Armadillo-type protein</fullName>
    </submittedName>
</protein>
<dbReference type="OrthoDB" id="26149at2759"/>
<dbReference type="InterPro" id="IPR016024">
    <property type="entry name" value="ARM-type_fold"/>
</dbReference>
<dbReference type="Proteomes" id="UP000700596">
    <property type="component" value="Unassembled WGS sequence"/>
</dbReference>
<gene>
    <name evidence="1" type="ORF">B0J11DRAFT_421414</name>
</gene>
<dbReference type="GO" id="GO:0005085">
    <property type="term" value="F:guanyl-nucleotide exchange factor activity"/>
    <property type="evidence" value="ECO:0007669"/>
    <property type="project" value="InterPro"/>
</dbReference>
<dbReference type="AlphaFoldDB" id="A0A9P9EJU2"/>
<reference evidence="1" key="1">
    <citation type="journal article" date="2021" name="Nat. Commun.">
        <title>Genetic determinants of endophytism in the Arabidopsis root mycobiome.</title>
        <authorList>
            <person name="Mesny F."/>
            <person name="Miyauchi S."/>
            <person name="Thiergart T."/>
            <person name="Pickel B."/>
            <person name="Atanasova L."/>
            <person name="Karlsson M."/>
            <person name="Huettel B."/>
            <person name="Barry K.W."/>
            <person name="Haridas S."/>
            <person name="Chen C."/>
            <person name="Bauer D."/>
            <person name="Andreopoulos W."/>
            <person name="Pangilinan J."/>
            <person name="LaButti K."/>
            <person name="Riley R."/>
            <person name="Lipzen A."/>
            <person name="Clum A."/>
            <person name="Drula E."/>
            <person name="Henrissat B."/>
            <person name="Kohler A."/>
            <person name="Grigoriev I.V."/>
            <person name="Martin F.M."/>
            <person name="Hacquard S."/>
        </authorList>
    </citation>
    <scope>NUCLEOTIDE SEQUENCE</scope>
    <source>
        <strain evidence="1">MPI-CAGE-CH-0243</strain>
    </source>
</reference>
<proteinExistence type="predicted"/>
<evidence type="ECO:0000313" key="2">
    <source>
        <dbReference type="Proteomes" id="UP000700596"/>
    </source>
</evidence>
<evidence type="ECO:0000313" key="1">
    <source>
        <dbReference type="EMBL" id="KAH7138788.1"/>
    </source>
</evidence>
<name>A0A9P9EJU2_9PLEO</name>